<dbReference type="RefSeq" id="WP_076509936.1">
    <property type="nucleotide sequence ID" value="NZ_FTNY01000007.1"/>
</dbReference>
<dbReference type="Proteomes" id="UP000186373">
    <property type="component" value="Unassembled WGS sequence"/>
</dbReference>
<protein>
    <submittedName>
        <fullName evidence="1">Uncharacterized protein</fullName>
    </submittedName>
</protein>
<keyword evidence="2" id="KW-1185">Reference proteome</keyword>
<proteinExistence type="predicted"/>
<reference evidence="2" key="1">
    <citation type="submission" date="2017-01" db="EMBL/GenBank/DDBJ databases">
        <authorList>
            <person name="Varghese N."/>
            <person name="Submissions S."/>
        </authorList>
    </citation>
    <scope>NUCLEOTIDE SEQUENCE [LARGE SCALE GENOMIC DNA]</scope>
    <source>
        <strain evidence="2">DSM 17126</strain>
    </source>
</reference>
<sequence length="176" mass="20582">MPFDKKNYLTEMKSMMDKAIERLKTEKPEFVIYTVSIWTDPNAAASAISFDSQRNSALQVQESNEFDQQQYEEFIAEGDLESAESFKPETWIKRNSNPANFELRDFEETHHPDIPINWEYEKGGRCWPQLKPALTEIGNYAFKKIQVMPIEADFELAINGKTDWYDKIWNINNGNI</sequence>
<gene>
    <name evidence="1" type="ORF">SAMN05421639_10710</name>
</gene>
<name>A0A1N7JKC5_9FLAO</name>
<dbReference type="AlphaFoldDB" id="A0A1N7JKC5"/>
<accession>A0A1N7JKC5</accession>
<organism evidence="1 2">
    <name type="scientific">Chryseobacterium shigense</name>
    <dbReference type="NCBI Taxonomy" id="297244"/>
    <lineage>
        <taxon>Bacteria</taxon>
        <taxon>Pseudomonadati</taxon>
        <taxon>Bacteroidota</taxon>
        <taxon>Flavobacteriia</taxon>
        <taxon>Flavobacteriales</taxon>
        <taxon>Weeksellaceae</taxon>
        <taxon>Chryseobacterium group</taxon>
        <taxon>Chryseobacterium</taxon>
    </lineage>
</organism>
<dbReference type="OrthoDB" id="2112366at2"/>
<dbReference type="EMBL" id="FTNY01000007">
    <property type="protein sequence ID" value="SIS49785.1"/>
    <property type="molecule type" value="Genomic_DNA"/>
</dbReference>
<evidence type="ECO:0000313" key="2">
    <source>
        <dbReference type="Proteomes" id="UP000186373"/>
    </source>
</evidence>
<evidence type="ECO:0000313" key="1">
    <source>
        <dbReference type="EMBL" id="SIS49785.1"/>
    </source>
</evidence>